<keyword evidence="2" id="KW-0449">Lipoprotein</keyword>
<reference evidence="2" key="1">
    <citation type="submission" date="2013-03" db="EMBL/GenBank/DDBJ databases">
        <authorList>
            <person name="Harkins D.M."/>
            <person name="Durkin A.S."/>
            <person name="Brinkac L.M."/>
            <person name="Haft D.H."/>
            <person name="Selengut J.D."/>
            <person name="Sanka R."/>
            <person name="DePew J."/>
            <person name="Purushe J."/>
            <person name="Hartskeerl R.A."/>
            <person name="Ahmed A."/>
            <person name="van der Linden H."/>
            <person name="Goris M.G.A."/>
            <person name="Vinetz J.M."/>
            <person name="Sutton G.G."/>
            <person name="Nierman W.C."/>
            <person name="Fouts D.E."/>
        </authorList>
    </citation>
    <scope>NUCLEOTIDE SEQUENCE [LARGE SCALE GENOMIC DNA]</scope>
    <source>
        <strain evidence="2">LT 11-33</strain>
    </source>
</reference>
<gene>
    <name evidence="2" type="ORF">LEP1GSC203_1416</name>
</gene>
<comment type="caution">
    <text evidence="2">The sequence shown here is derived from an EMBL/GenBank/DDBJ whole genome shotgun (WGS) entry which is preliminary data.</text>
</comment>
<evidence type="ECO:0000256" key="1">
    <source>
        <dbReference type="SAM" id="SignalP"/>
    </source>
</evidence>
<feature type="signal peptide" evidence="1">
    <location>
        <begin position="1"/>
        <end position="20"/>
    </location>
</feature>
<dbReference type="AlphaFoldDB" id="N1VNT4"/>
<dbReference type="Proteomes" id="UP000012371">
    <property type="component" value="Unassembled WGS sequence"/>
</dbReference>
<dbReference type="EMBL" id="AOGW02000010">
    <property type="protein sequence ID" value="EMY61329.1"/>
    <property type="molecule type" value="Genomic_DNA"/>
</dbReference>
<sequence>MLSVMLRFLPILLLFFGACTPTTQTEIYRFDQIVVTKNPTSPPPAFPQSFFPEKLRFLESSEFKTSHIHTKEAYLLLESEESLASILKRIETRSMQGDWKLIDKTEKNGEVTYLLEGFIKKSLSIVVSETGSPSHYLRFYFRKHSSY</sequence>
<organism evidence="2 3">
    <name type="scientific">Leptospira terpstrae serovar Hualin str. LT 11-33 = ATCC 700639</name>
    <dbReference type="NCBI Taxonomy" id="1257025"/>
    <lineage>
        <taxon>Bacteria</taxon>
        <taxon>Pseudomonadati</taxon>
        <taxon>Spirochaetota</taxon>
        <taxon>Spirochaetia</taxon>
        <taxon>Leptospirales</taxon>
        <taxon>Leptospiraceae</taxon>
        <taxon>Leptospira</taxon>
    </lineage>
</organism>
<keyword evidence="3" id="KW-1185">Reference proteome</keyword>
<evidence type="ECO:0000313" key="3">
    <source>
        <dbReference type="Proteomes" id="UP000012371"/>
    </source>
</evidence>
<name>N1VNT4_9LEPT</name>
<evidence type="ECO:0000313" key="2">
    <source>
        <dbReference type="EMBL" id="EMY61329.1"/>
    </source>
</evidence>
<dbReference type="PROSITE" id="PS51257">
    <property type="entry name" value="PROKAR_LIPOPROTEIN"/>
    <property type="match status" value="1"/>
</dbReference>
<proteinExistence type="predicted"/>
<protein>
    <submittedName>
        <fullName evidence="2">Lipoprotein</fullName>
    </submittedName>
</protein>
<dbReference type="STRING" id="1257025.LEP1GSC203_1416"/>
<feature type="chain" id="PRO_5004112914" evidence="1">
    <location>
        <begin position="21"/>
        <end position="147"/>
    </location>
</feature>
<accession>N1VNT4</accession>
<keyword evidence="1" id="KW-0732">Signal</keyword>